<accession>A0A8K0J0X0</accession>
<evidence type="ECO:0000256" key="1">
    <source>
        <dbReference type="SAM" id="MobiDB-lite"/>
    </source>
</evidence>
<feature type="compositionally biased region" description="Polar residues" evidence="1">
    <location>
        <begin position="16"/>
        <end position="25"/>
    </location>
</feature>
<dbReference type="EMBL" id="SRPY01000890">
    <property type="protein sequence ID" value="KAG5916475.1"/>
    <property type="molecule type" value="Genomic_DNA"/>
</dbReference>
<feature type="compositionally biased region" description="Basic and acidic residues" evidence="1">
    <location>
        <begin position="27"/>
        <end position="37"/>
    </location>
</feature>
<feature type="region of interest" description="Disordered" evidence="1">
    <location>
        <begin position="1"/>
        <end position="59"/>
    </location>
</feature>
<evidence type="ECO:0000313" key="3">
    <source>
        <dbReference type="Proteomes" id="UP000811619"/>
    </source>
</evidence>
<protein>
    <submittedName>
        <fullName evidence="2">Uncharacterized protein</fullName>
    </submittedName>
</protein>
<proteinExistence type="predicted"/>
<name>A0A8K0J0X0_9HYPO</name>
<dbReference type="Proteomes" id="UP000811619">
    <property type="component" value="Unassembled WGS sequence"/>
</dbReference>
<sequence>MTTPVQLAQHRDTATRPVNYQTPSSHRCRDSLEDIHPVRGPADTVAISGPSRAPSPNPM</sequence>
<comment type="caution">
    <text evidence="2">The sequence shown here is derived from an EMBL/GenBank/DDBJ whole genome shotgun (WGS) entry which is preliminary data.</text>
</comment>
<reference evidence="2" key="1">
    <citation type="journal article" date="2020" name="bioRxiv">
        <title>Whole genome comparisons of ergot fungi reveals the divergence and evolution of species within the genus Claviceps are the result of varying mechanisms driving genome evolution and host range expansion.</title>
        <authorList>
            <person name="Wyka S.A."/>
            <person name="Mondo S.J."/>
            <person name="Liu M."/>
            <person name="Dettman J."/>
            <person name="Nalam V."/>
            <person name="Broders K.D."/>
        </authorList>
    </citation>
    <scope>NUCLEOTIDE SEQUENCE</scope>
    <source>
        <strain evidence="2">CCC 489</strain>
    </source>
</reference>
<dbReference type="AlphaFoldDB" id="A0A8K0J0X0"/>
<evidence type="ECO:0000313" key="2">
    <source>
        <dbReference type="EMBL" id="KAG5916475.1"/>
    </source>
</evidence>
<keyword evidence="3" id="KW-1185">Reference proteome</keyword>
<gene>
    <name evidence="2" type="ORF">E4U42_007654</name>
</gene>
<organism evidence="2 3">
    <name type="scientific">Claviceps africana</name>
    <dbReference type="NCBI Taxonomy" id="83212"/>
    <lineage>
        <taxon>Eukaryota</taxon>
        <taxon>Fungi</taxon>
        <taxon>Dikarya</taxon>
        <taxon>Ascomycota</taxon>
        <taxon>Pezizomycotina</taxon>
        <taxon>Sordariomycetes</taxon>
        <taxon>Hypocreomycetidae</taxon>
        <taxon>Hypocreales</taxon>
        <taxon>Clavicipitaceae</taxon>
        <taxon>Claviceps</taxon>
    </lineage>
</organism>